<dbReference type="EMBL" id="CP022196">
    <property type="protein sequence ID" value="ATG48999.1"/>
    <property type="molecule type" value="Genomic_DNA"/>
</dbReference>
<comment type="subcellular location">
    <subcellularLocation>
        <location evidence="1">Membrane</location>
        <topology evidence="1">Single-pass membrane protein</topology>
    </subcellularLocation>
</comment>
<dbReference type="PANTHER" id="PTHR21461:SF69">
    <property type="entry name" value="GLYCOSYLTRANSFERASE FAMILY 92 PROTEIN"/>
    <property type="match status" value="1"/>
</dbReference>
<dbReference type="GO" id="GO:0016020">
    <property type="term" value="C:membrane"/>
    <property type="evidence" value="ECO:0007669"/>
    <property type="project" value="UniProtKB-SubCell"/>
</dbReference>
<dbReference type="GO" id="GO:0005737">
    <property type="term" value="C:cytoplasm"/>
    <property type="evidence" value="ECO:0007669"/>
    <property type="project" value="TreeGrafter"/>
</dbReference>
<evidence type="ECO:0000313" key="4">
    <source>
        <dbReference type="EMBL" id="ATG48999.1"/>
    </source>
</evidence>
<dbReference type="GO" id="GO:0016757">
    <property type="term" value="F:glycosyltransferase activity"/>
    <property type="evidence" value="ECO:0007669"/>
    <property type="project" value="TreeGrafter"/>
</dbReference>
<gene>
    <name evidence="4" type="ORF">CEW89_16330</name>
</gene>
<keyword evidence="5" id="KW-1185">Reference proteome</keyword>
<evidence type="ECO:0000256" key="3">
    <source>
        <dbReference type="ARBA" id="ARBA00022989"/>
    </source>
</evidence>
<keyword evidence="3" id="KW-1133">Transmembrane helix</keyword>
<organism evidence="4 5">
    <name type="scientific">Celeribacter ethanolicus</name>
    <dbReference type="NCBI Taxonomy" id="1758178"/>
    <lineage>
        <taxon>Bacteria</taxon>
        <taxon>Pseudomonadati</taxon>
        <taxon>Pseudomonadota</taxon>
        <taxon>Alphaproteobacteria</taxon>
        <taxon>Rhodobacterales</taxon>
        <taxon>Roseobacteraceae</taxon>
        <taxon>Celeribacter</taxon>
    </lineage>
</organism>
<keyword evidence="2" id="KW-0812">Transmembrane</keyword>
<protein>
    <submittedName>
        <fullName evidence="4">Glycosyl transferase family 2</fullName>
    </submittedName>
</protein>
<accession>A0A291GF29</accession>
<dbReference type="KEGG" id="ceh:CEW89_16330"/>
<evidence type="ECO:0000256" key="1">
    <source>
        <dbReference type="ARBA" id="ARBA00004167"/>
    </source>
</evidence>
<dbReference type="PANTHER" id="PTHR21461">
    <property type="entry name" value="GLYCOSYLTRANSFERASE FAMILY 92 PROTEIN"/>
    <property type="match status" value="1"/>
</dbReference>
<dbReference type="STRING" id="1758178.GCA_001550095_02297"/>
<dbReference type="Proteomes" id="UP000217935">
    <property type="component" value="Chromosome"/>
</dbReference>
<name>A0A291GF29_9RHOB</name>
<keyword evidence="3" id="KW-0472">Membrane</keyword>
<keyword evidence="4" id="KW-0808">Transferase</keyword>
<dbReference type="OrthoDB" id="1997677at2"/>
<sequence length="343" mass="38027">MTGRLGLNTLAITCIRDEGPWLLDWIAHHRAAGFSHFLIASHDLSDRSDALLDALDQAGVVTHLSFQPDGEKSVQWQAMKLLSKHPLYKAADLAMFFDVDEYLVLEDGLSLDALLPEGFDAVPLRWHLFGNSGIGSWDDRPVTERFTMAAPDEIALPLAHFFKTLHRPAAFKGLGVHRPKPLKDRPARWIGANGKAMPEAFAEQSARINLFGLPQDGARAWLNHYSVRSIEEFVLKSARGLPNHMLKPIGPGYWAERNFNSEEDRRIAAMRPGAEAAHAELAVFEALHADTVAHHRARLKALTAERPVVEMMWQLTLLAGSTPPGPTQLAAHLARLKALAQDH</sequence>
<dbReference type="AlphaFoldDB" id="A0A291GF29"/>
<proteinExistence type="predicted"/>
<reference evidence="4 5" key="1">
    <citation type="submission" date="2017-06" db="EMBL/GenBank/DDBJ databases">
        <title>Celeribacter sp. TSPH2 complete genome sequence.</title>
        <authorList>
            <person name="Woo J.-H."/>
            <person name="Kim H.-S."/>
        </authorList>
    </citation>
    <scope>NUCLEOTIDE SEQUENCE [LARGE SCALE GENOMIC DNA]</scope>
    <source>
        <strain evidence="4 5">TSPH2</strain>
    </source>
</reference>
<dbReference type="Pfam" id="PF13704">
    <property type="entry name" value="Glyco_tranf_2_4"/>
    <property type="match status" value="1"/>
</dbReference>
<evidence type="ECO:0000256" key="2">
    <source>
        <dbReference type="ARBA" id="ARBA00022692"/>
    </source>
</evidence>
<evidence type="ECO:0000313" key="5">
    <source>
        <dbReference type="Proteomes" id="UP000217935"/>
    </source>
</evidence>